<evidence type="ECO:0000313" key="3">
    <source>
        <dbReference type="Proteomes" id="UP001303115"/>
    </source>
</evidence>
<dbReference type="Pfam" id="PF00069">
    <property type="entry name" value="Pkinase"/>
    <property type="match status" value="1"/>
</dbReference>
<reference evidence="3" key="1">
    <citation type="journal article" date="2023" name="Mol. Phylogenet. Evol.">
        <title>Genome-scale phylogeny and comparative genomics of the fungal order Sordariales.</title>
        <authorList>
            <person name="Hensen N."/>
            <person name="Bonometti L."/>
            <person name="Westerberg I."/>
            <person name="Brannstrom I.O."/>
            <person name="Guillou S."/>
            <person name="Cros-Aarteil S."/>
            <person name="Calhoun S."/>
            <person name="Haridas S."/>
            <person name="Kuo A."/>
            <person name="Mondo S."/>
            <person name="Pangilinan J."/>
            <person name="Riley R."/>
            <person name="LaButti K."/>
            <person name="Andreopoulos B."/>
            <person name="Lipzen A."/>
            <person name="Chen C."/>
            <person name="Yan M."/>
            <person name="Daum C."/>
            <person name="Ng V."/>
            <person name="Clum A."/>
            <person name="Steindorff A."/>
            <person name="Ohm R.A."/>
            <person name="Martin F."/>
            <person name="Silar P."/>
            <person name="Natvig D.O."/>
            <person name="Lalanne C."/>
            <person name="Gautier V."/>
            <person name="Ament-Velasquez S.L."/>
            <person name="Kruys A."/>
            <person name="Hutchinson M.I."/>
            <person name="Powell A.J."/>
            <person name="Barry K."/>
            <person name="Miller A.N."/>
            <person name="Grigoriev I.V."/>
            <person name="Debuchy R."/>
            <person name="Gladieux P."/>
            <person name="Hiltunen Thoren M."/>
            <person name="Johannesson H."/>
        </authorList>
    </citation>
    <scope>NUCLEOTIDE SEQUENCE [LARGE SCALE GENOMIC DNA]</scope>
    <source>
        <strain evidence="3">CBS 284.82</strain>
    </source>
</reference>
<dbReference type="SMART" id="SM00220">
    <property type="entry name" value="S_TKc"/>
    <property type="match status" value="1"/>
</dbReference>
<keyword evidence="3" id="KW-1185">Reference proteome</keyword>
<dbReference type="GO" id="GO:0005524">
    <property type="term" value="F:ATP binding"/>
    <property type="evidence" value="ECO:0007669"/>
    <property type="project" value="InterPro"/>
</dbReference>
<gene>
    <name evidence="2" type="ORF">C8A01DRAFT_18339</name>
</gene>
<dbReference type="InterPro" id="IPR000719">
    <property type="entry name" value="Prot_kinase_dom"/>
</dbReference>
<dbReference type="GO" id="GO:0044773">
    <property type="term" value="P:mitotic DNA damage checkpoint signaling"/>
    <property type="evidence" value="ECO:0007669"/>
    <property type="project" value="TreeGrafter"/>
</dbReference>
<dbReference type="PANTHER" id="PTHR44167">
    <property type="entry name" value="OVARIAN-SPECIFIC SERINE/THREONINE-PROTEIN KINASE LOK-RELATED"/>
    <property type="match status" value="1"/>
</dbReference>
<protein>
    <recommendedName>
        <fullName evidence="1">Protein kinase domain-containing protein</fullName>
    </recommendedName>
</protein>
<organism evidence="2 3">
    <name type="scientific">Parachaetomium inaequale</name>
    <dbReference type="NCBI Taxonomy" id="2588326"/>
    <lineage>
        <taxon>Eukaryota</taxon>
        <taxon>Fungi</taxon>
        <taxon>Dikarya</taxon>
        <taxon>Ascomycota</taxon>
        <taxon>Pezizomycotina</taxon>
        <taxon>Sordariomycetes</taxon>
        <taxon>Sordariomycetidae</taxon>
        <taxon>Sordariales</taxon>
        <taxon>Chaetomiaceae</taxon>
        <taxon>Parachaetomium</taxon>
    </lineage>
</organism>
<dbReference type="GO" id="GO:0004674">
    <property type="term" value="F:protein serine/threonine kinase activity"/>
    <property type="evidence" value="ECO:0007669"/>
    <property type="project" value="TreeGrafter"/>
</dbReference>
<dbReference type="Proteomes" id="UP001303115">
    <property type="component" value="Unassembled WGS sequence"/>
</dbReference>
<dbReference type="PROSITE" id="PS50011">
    <property type="entry name" value="PROTEIN_KINASE_DOM"/>
    <property type="match status" value="1"/>
</dbReference>
<name>A0AAN6PF68_9PEZI</name>
<sequence>IATAALKIGQCLKGRLGTYTIIKQVYETVWIARNLQNQPVVIKSIRHVRLENEYSILKQFQDAAPLRPLIDEIQEPQGPPALVLKHYDCHAGKIADKRGLSPPEIRHVARRVLEGLRILHENGFLRADVKPDNIMVNLCLDGDGKMRFKDACLADFGNTVAVDSEYAVNGYPLGTPIFRSPETTLILPFGPPADVWSFGATIISLLYGEGFDLFRPNVPVDHELYVDKILEKFHQFFGQYHASYLTLPGMNPEVLELLSEIHTTFPREQRKPFQRISRTEISHRDRDFICRIMKLDPRDRPTVQELLEDEWLQEMGEEEDAAAGGT</sequence>
<dbReference type="PANTHER" id="PTHR44167:SF30">
    <property type="entry name" value="PHOSPHORYLASE KINASE"/>
    <property type="match status" value="1"/>
</dbReference>
<accession>A0AAN6PF68</accession>
<evidence type="ECO:0000259" key="1">
    <source>
        <dbReference type="PROSITE" id="PS50011"/>
    </source>
</evidence>
<dbReference type="SUPFAM" id="SSF56112">
    <property type="entry name" value="Protein kinase-like (PK-like)"/>
    <property type="match status" value="1"/>
</dbReference>
<dbReference type="GO" id="GO:0005634">
    <property type="term" value="C:nucleus"/>
    <property type="evidence" value="ECO:0007669"/>
    <property type="project" value="TreeGrafter"/>
</dbReference>
<comment type="caution">
    <text evidence="2">The sequence shown here is derived from an EMBL/GenBank/DDBJ whole genome shotgun (WGS) entry which is preliminary data.</text>
</comment>
<feature type="non-terminal residue" evidence="2">
    <location>
        <position position="1"/>
    </location>
</feature>
<proteinExistence type="predicted"/>
<dbReference type="InterPro" id="IPR011009">
    <property type="entry name" value="Kinase-like_dom_sf"/>
</dbReference>
<dbReference type="AlphaFoldDB" id="A0AAN6PF68"/>
<dbReference type="EMBL" id="MU854461">
    <property type="protein sequence ID" value="KAK4034907.1"/>
    <property type="molecule type" value="Genomic_DNA"/>
</dbReference>
<dbReference type="Gene3D" id="1.10.510.10">
    <property type="entry name" value="Transferase(Phosphotransferase) domain 1"/>
    <property type="match status" value="1"/>
</dbReference>
<feature type="domain" description="Protein kinase" evidence="1">
    <location>
        <begin position="1"/>
        <end position="312"/>
    </location>
</feature>
<evidence type="ECO:0000313" key="2">
    <source>
        <dbReference type="EMBL" id="KAK4034907.1"/>
    </source>
</evidence>